<feature type="transmembrane region" description="Helical" evidence="5">
    <location>
        <begin position="99"/>
        <end position="119"/>
    </location>
</feature>
<dbReference type="Proteomes" id="UP000187651">
    <property type="component" value="Unassembled WGS sequence"/>
</dbReference>
<keyword evidence="4 5" id="KW-0472">Membrane</keyword>
<name>A0A1G9YQT2_9FIRM</name>
<dbReference type="CDD" id="cd16914">
    <property type="entry name" value="EcfT"/>
    <property type="match status" value="1"/>
</dbReference>
<feature type="transmembrane region" description="Helical" evidence="5">
    <location>
        <begin position="268"/>
        <end position="291"/>
    </location>
</feature>
<dbReference type="EMBL" id="FNHZ01000006">
    <property type="protein sequence ID" value="SDN10955.1"/>
    <property type="molecule type" value="Genomic_DNA"/>
</dbReference>
<feature type="transmembrane region" description="Helical" evidence="5">
    <location>
        <begin position="12"/>
        <end position="28"/>
    </location>
</feature>
<evidence type="ECO:0000256" key="5">
    <source>
        <dbReference type="SAM" id="Phobius"/>
    </source>
</evidence>
<reference evidence="7" key="1">
    <citation type="submission" date="2016-10" db="EMBL/GenBank/DDBJ databases">
        <authorList>
            <person name="Varghese N."/>
            <person name="Submissions S."/>
        </authorList>
    </citation>
    <scope>NUCLEOTIDE SEQUENCE [LARGE SCALE GENOMIC DNA]</scope>
    <source>
        <strain evidence="7">M83</strain>
    </source>
</reference>
<dbReference type="AlphaFoldDB" id="A0A1G9YQT2"/>
<accession>A0A1G9YQT2</accession>
<comment type="subcellular location">
    <subcellularLocation>
        <location evidence="1">Membrane</location>
        <topology evidence="1">Multi-pass membrane protein</topology>
    </subcellularLocation>
</comment>
<protein>
    <submittedName>
        <fullName evidence="6">Energy-coupling factor transport system permease protein</fullName>
    </submittedName>
</protein>
<organism evidence="6 7">
    <name type="scientific">Lachnospira pectinoschiza</name>
    <dbReference type="NCBI Taxonomy" id="28052"/>
    <lineage>
        <taxon>Bacteria</taxon>
        <taxon>Bacillati</taxon>
        <taxon>Bacillota</taxon>
        <taxon>Clostridia</taxon>
        <taxon>Lachnospirales</taxon>
        <taxon>Lachnospiraceae</taxon>
        <taxon>Lachnospira</taxon>
    </lineage>
</organism>
<dbReference type="GO" id="GO:0005886">
    <property type="term" value="C:plasma membrane"/>
    <property type="evidence" value="ECO:0007669"/>
    <property type="project" value="UniProtKB-ARBA"/>
</dbReference>
<keyword evidence="3 5" id="KW-1133">Transmembrane helix</keyword>
<dbReference type="Pfam" id="PF02361">
    <property type="entry name" value="CbiQ"/>
    <property type="match status" value="1"/>
</dbReference>
<evidence type="ECO:0000256" key="3">
    <source>
        <dbReference type="ARBA" id="ARBA00022989"/>
    </source>
</evidence>
<feature type="transmembrane region" description="Helical" evidence="5">
    <location>
        <begin position="131"/>
        <end position="150"/>
    </location>
</feature>
<evidence type="ECO:0000256" key="2">
    <source>
        <dbReference type="ARBA" id="ARBA00022692"/>
    </source>
</evidence>
<dbReference type="InterPro" id="IPR003339">
    <property type="entry name" value="ABC/ECF_trnsptr_transmembrane"/>
</dbReference>
<gene>
    <name evidence="6" type="ORF">SAMN05216544_1875</name>
</gene>
<dbReference type="RefSeq" id="WP_074521912.1">
    <property type="nucleotide sequence ID" value="NZ_FNHZ01000006.1"/>
</dbReference>
<feature type="transmembrane region" description="Helical" evidence="5">
    <location>
        <begin position="228"/>
        <end position="247"/>
    </location>
</feature>
<evidence type="ECO:0000256" key="4">
    <source>
        <dbReference type="ARBA" id="ARBA00023136"/>
    </source>
</evidence>
<sequence>MNSRCPFFTKMHPLVLLIYILGMLIVTMSSLNPLLLSLSLISGIVVLIFLKGKKAKLSFIIFFSIPILIFMILIQPLFYHTGQTVLFYVNESAVYKENYIYGGIVSLMLIAGVVWCMVLRELLDSEKIYYLFGKLSPTLGLFFTMILRFIPLMRERLEQIHEGEIAMGRIGPNAGHIATIRNRLKEVSILVGWSLESSIETANSMESRGYGLKGRTSYNRFNFKGLDIGLMILESVALVYMIAVLVTKGFRVYYLPVIILNKWDIFNILGLIVFVVLALLPIIQEIIYKIWEAMNND</sequence>
<evidence type="ECO:0000313" key="7">
    <source>
        <dbReference type="Proteomes" id="UP000187651"/>
    </source>
</evidence>
<evidence type="ECO:0000313" key="6">
    <source>
        <dbReference type="EMBL" id="SDN10955.1"/>
    </source>
</evidence>
<proteinExistence type="predicted"/>
<dbReference type="OrthoDB" id="2039442at2"/>
<keyword evidence="2 5" id="KW-0812">Transmembrane</keyword>
<keyword evidence="7" id="KW-1185">Reference proteome</keyword>
<feature type="transmembrane region" description="Helical" evidence="5">
    <location>
        <begin position="57"/>
        <end position="79"/>
    </location>
</feature>
<feature type="transmembrane region" description="Helical" evidence="5">
    <location>
        <begin position="34"/>
        <end position="50"/>
    </location>
</feature>
<evidence type="ECO:0000256" key="1">
    <source>
        <dbReference type="ARBA" id="ARBA00004141"/>
    </source>
</evidence>